<dbReference type="Proteomes" id="UP000274131">
    <property type="component" value="Unassembled WGS sequence"/>
</dbReference>
<dbReference type="WBParaSite" id="EVEC_0000380201-mRNA-1">
    <property type="protein sequence ID" value="EVEC_0000380201-mRNA-1"/>
    <property type="gene ID" value="EVEC_0000380201"/>
</dbReference>
<dbReference type="AlphaFoldDB" id="A0A0N4V1H4"/>
<evidence type="ECO:0000313" key="4">
    <source>
        <dbReference type="WBParaSite" id="EVEC_0000380201-mRNA-1"/>
    </source>
</evidence>
<evidence type="ECO:0000313" key="2">
    <source>
        <dbReference type="EMBL" id="VDD88367.1"/>
    </source>
</evidence>
<dbReference type="EMBL" id="UXUI01007611">
    <property type="protein sequence ID" value="VDD88367.1"/>
    <property type="molecule type" value="Genomic_DNA"/>
</dbReference>
<dbReference type="OrthoDB" id="6287070at2759"/>
<protein>
    <submittedName>
        <fullName evidence="4">DUF4384 domain-containing protein</fullName>
    </submittedName>
</protein>
<name>A0A0N4V1H4_ENTVE</name>
<keyword evidence="3" id="KW-1185">Reference proteome</keyword>
<feature type="region of interest" description="Disordered" evidence="1">
    <location>
        <begin position="230"/>
        <end position="260"/>
    </location>
</feature>
<reference evidence="2 3" key="2">
    <citation type="submission" date="2018-10" db="EMBL/GenBank/DDBJ databases">
        <authorList>
            <consortium name="Pathogen Informatics"/>
        </authorList>
    </citation>
    <scope>NUCLEOTIDE SEQUENCE [LARGE SCALE GENOMIC DNA]</scope>
</reference>
<reference evidence="4" key="1">
    <citation type="submission" date="2017-02" db="UniProtKB">
        <authorList>
            <consortium name="WormBaseParasite"/>
        </authorList>
    </citation>
    <scope>IDENTIFICATION</scope>
</reference>
<evidence type="ECO:0000313" key="3">
    <source>
        <dbReference type="Proteomes" id="UP000274131"/>
    </source>
</evidence>
<accession>A0A0N4V1H4</accession>
<organism evidence="4">
    <name type="scientific">Enterobius vermicularis</name>
    <name type="common">Human pinworm</name>
    <dbReference type="NCBI Taxonomy" id="51028"/>
    <lineage>
        <taxon>Eukaryota</taxon>
        <taxon>Metazoa</taxon>
        <taxon>Ecdysozoa</taxon>
        <taxon>Nematoda</taxon>
        <taxon>Chromadorea</taxon>
        <taxon>Rhabditida</taxon>
        <taxon>Spirurina</taxon>
        <taxon>Oxyuridomorpha</taxon>
        <taxon>Oxyuroidea</taxon>
        <taxon>Oxyuridae</taxon>
        <taxon>Enterobius</taxon>
    </lineage>
</organism>
<proteinExistence type="predicted"/>
<gene>
    <name evidence="2" type="ORF">EVEC_LOCUS3510</name>
</gene>
<sequence length="270" mass="30698">MNENFEAFILLKDADGRFYDELSERFTQTVHLDEGSLLRCLSEVSGRKLSKQLERCYEDMKSVQDPAYLQSLEVANVGIIVSASLIRELSVYQLNILRAITDPVARLAFFNNSIGFRYVESLKIGDEVLVQLSSGPQPQYYRNGTINWIRELPGSKGLYFGILVKNFSQKDGTETSEAYYITGDQIRRPSPNDIQVTSFFGPYPVTVIKVEGEPYVPNFVEKLKQESLAAGVTGQRKSRSEKTGTYRSVRRRAASHPSRSKLERYISYNF</sequence>
<evidence type="ECO:0000256" key="1">
    <source>
        <dbReference type="SAM" id="MobiDB-lite"/>
    </source>
</evidence>